<dbReference type="GO" id="GO:0008360">
    <property type="term" value="P:regulation of cell shape"/>
    <property type="evidence" value="ECO:0007669"/>
    <property type="project" value="UniProtKB-KW"/>
</dbReference>
<dbReference type="EMBL" id="FTOA01000003">
    <property type="protein sequence ID" value="SIS75625.1"/>
    <property type="molecule type" value="Genomic_DNA"/>
</dbReference>
<evidence type="ECO:0000313" key="14">
    <source>
        <dbReference type="Proteomes" id="UP000185678"/>
    </source>
</evidence>
<sequence>MATSTAAPNTAKPLIVLTAGGTGGHVFPAESLAAELQARGYRLAFITDARGKGYSGVLGSLDTHHVTAAQMLGRGLLGKIAGALRLLRGTIEARAILRRLSPAVVVGFGGYASVPAVAAAGQLAIPTLLHEQNAVLGRANRLFSAKATRIATSFDQVRFLPAATTDAPQQVIKTGMPVRAAIRAAAETPYPSLDADAPLEILILGGSQGARVLSDVLPAAFKALPAALQARLRISQQARPEDLERVRASYADSGLSVDVQSFFDDVPARLARAALVIGRAGSSTVAECAVIGRPALFVPLPSAADDHQTANAQAMEASGGAWMIPQSRFSAETVADQLAGLLSQPATLEAAAAAAKAFALPDAASRLADAVETLLRQETRP</sequence>
<evidence type="ECO:0000256" key="8">
    <source>
        <dbReference type="ARBA" id="ARBA00023306"/>
    </source>
</evidence>
<reference evidence="13 14" key="1">
    <citation type="submission" date="2017-01" db="EMBL/GenBank/DDBJ databases">
        <authorList>
            <person name="Mah S.A."/>
            <person name="Swanson W.J."/>
            <person name="Moy G.W."/>
            <person name="Vacquier V.D."/>
        </authorList>
    </citation>
    <scope>NUCLEOTIDE SEQUENCE [LARGE SCALE GENOMIC DNA]</scope>
    <source>
        <strain evidence="13 14">DSM 11589</strain>
    </source>
</reference>
<dbReference type="STRING" id="80876.SAMN05421779_103464"/>
<dbReference type="InterPro" id="IPR006009">
    <property type="entry name" value="GlcNAc_MurG"/>
</dbReference>
<organism evidence="13 14">
    <name type="scientific">Insolitispirillum peregrinum</name>
    <dbReference type="NCBI Taxonomy" id="80876"/>
    <lineage>
        <taxon>Bacteria</taxon>
        <taxon>Pseudomonadati</taxon>
        <taxon>Pseudomonadota</taxon>
        <taxon>Alphaproteobacteria</taxon>
        <taxon>Rhodospirillales</taxon>
        <taxon>Novispirillaceae</taxon>
        <taxon>Insolitispirillum</taxon>
    </lineage>
</organism>
<dbReference type="GO" id="GO:0050511">
    <property type="term" value="F:undecaprenyldiphospho-muramoylpentapeptide beta-N-acetylglucosaminyltransferase activity"/>
    <property type="evidence" value="ECO:0007669"/>
    <property type="project" value="UniProtKB-UniRule"/>
</dbReference>
<dbReference type="HAMAP" id="MF_00033">
    <property type="entry name" value="MurG"/>
    <property type="match status" value="1"/>
</dbReference>
<keyword evidence="1 10" id="KW-1003">Cell membrane</keyword>
<evidence type="ECO:0000256" key="7">
    <source>
        <dbReference type="ARBA" id="ARBA00023136"/>
    </source>
</evidence>
<dbReference type="Pfam" id="PF03033">
    <property type="entry name" value="Glyco_transf_28"/>
    <property type="match status" value="1"/>
</dbReference>
<dbReference type="EC" id="2.4.1.227" evidence="10"/>
<keyword evidence="7 10" id="KW-0472">Membrane</keyword>
<comment type="catalytic activity">
    <reaction evidence="10">
        <text>di-trans,octa-cis-undecaprenyl diphospho-N-acetyl-alpha-D-muramoyl-L-alanyl-D-glutamyl-meso-2,6-diaminopimeloyl-D-alanyl-D-alanine + UDP-N-acetyl-alpha-D-glucosamine = di-trans,octa-cis-undecaprenyl diphospho-[N-acetyl-alpha-D-glucosaminyl-(1-&gt;4)]-N-acetyl-alpha-D-muramoyl-L-alanyl-D-glutamyl-meso-2,6-diaminopimeloyl-D-alanyl-D-alanine + UDP + H(+)</text>
        <dbReference type="Rhea" id="RHEA:31227"/>
        <dbReference type="ChEBI" id="CHEBI:15378"/>
        <dbReference type="ChEBI" id="CHEBI:57705"/>
        <dbReference type="ChEBI" id="CHEBI:58223"/>
        <dbReference type="ChEBI" id="CHEBI:61387"/>
        <dbReference type="ChEBI" id="CHEBI:61388"/>
        <dbReference type="EC" id="2.4.1.227"/>
    </reaction>
</comment>
<dbReference type="GO" id="GO:0005975">
    <property type="term" value="P:carbohydrate metabolic process"/>
    <property type="evidence" value="ECO:0007669"/>
    <property type="project" value="InterPro"/>
</dbReference>
<accession>A0A1N7LP43</accession>
<evidence type="ECO:0000256" key="9">
    <source>
        <dbReference type="ARBA" id="ARBA00023316"/>
    </source>
</evidence>
<keyword evidence="6 10" id="KW-0573">Peptidoglycan synthesis</keyword>
<keyword evidence="5 10" id="KW-0133">Cell shape</keyword>
<feature type="binding site" evidence="10">
    <location>
        <position position="179"/>
    </location>
    <ligand>
        <name>UDP-N-acetyl-alpha-D-glucosamine</name>
        <dbReference type="ChEBI" id="CHEBI:57705"/>
    </ligand>
</feature>
<feature type="domain" description="Glycosyltransferase family 28 N-terminal" evidence="11">
    <location>
        <begin position="15"/>
        <end position="151"/>
    </location>
</feature>
<feature type="binding site" evidence="10">
    <location>
        <position position="308"/>
    </location>
    <ligand>
        <name>UDP-N-acetyl-alpha-D-glucosamine</name>
        <dbReference type="ChEBI" id="CHEBI:57705"/>
    </ligand>
</feature>
<dbReference type="SUPFAM" id="SSF53756">
    <property type="entry name" value="UDP-Glycosyltransferase/glycogen phosphorylase"/>
    <property type="match status" value="1"/>
</dbReference>
<comment type="pathway">
    <text evidence="10">Cell wall biogenesis; peptidoglycan biosynthesis.</text>
</comment>
<dbReference type="GO" id="GO:0071555">
    <property type="term" value="P:cell wall organization"/>
    <property type="evidence" value="ECO:0007669"/>
    <property type="project" value="UniProtKB-KW"/>
</dbReference>
<evidence type="ECO:0000256" key="10">
    <source>
        <dbReference type="HAMAP-Rule" id="MF_00033"/>
    </source>
</evidence>
<dbReference type="NCBIfam" id="TIGR01133">
    <property type="entry name" value="murG"/>
    <property type="match status" value="1"/>
</dbReference>
<feature type="domain" description="Glycosyl transferase family 28 C-terminal" evidence="12">
    <location>
        <begin position="201"/>
        <end position="367"/>
    </location>
</feature>
<evidence type="ECO:0000313" key="13">
    <source>
        <dbReference type="EMBL" id="SIS75625.1"/>
    </source>
</evidence>
<dbReference type="Pfam" id="PF04101">
    <property type="entry name" value="Glyco_tran_28_C"/>
    <property type="match status" value="1"/>
</dbReference>
<dbReference type="InterPro" id="IPR004276">
    <property type="entry name" value="GlycoTrans_28_N"/>
</dbReference>
<evidence type="ECO:0000256" key="3">
    <source>
        <dbReference type="ARBA" id="ARBA00022676"/>
    </source>
</evidence>
<evidence type="ECO:0000259" key="12">
    <source>
        <dbReference type="Pfam" id="PF04101"/>
    </source>
</evidence>
<dbReference type="OrthoDB" id="9808936at2"/>
<keyword evidence="4 10" id="KW-0808">Transferase</keyword>
<keyword evidence="14" id="KW-1185">Reference proteome</keyword>
<evidence type="ECO:0000256" key="2">
    <source>
        <dbReference type="ARBA" id="ARBA00022618"/>
    </source>
</evidence>
<name>A0A1N7LP43_9PROT</name>
<dbReference type="InterPro" id="IPR007235">
    <property type="entry name" value="Glyco_trans_28_C"/>
</dbReference>
<comment type="caution">
    <text evidence="10">Lacks conserved residue(s) required for the propagation of feature annotation.</text>
</comment>
<dbReference type="Proteomes" id="UP000185678">
    <property type="component" value="Unassembled WGS sequence"/>
</dbReference>
<evidence type="ECO:0000256" key="1">
    <source>
        <dbReference type="ARBA" id="ARBA00022475"/>
    </source>
</evidence>
<evidence type="ECO:0000256" key="4">
    <source>
        <dbReference type="ARBA" id="ARBA00022679"/>
    </source>
</evidence>
<dbReference type="Gene3D" id="3.40.50.2000">
    <property type="entry name" value="Glycogen Phosphorylase B"/>
    <property type="match status" value="2"/>
</dbReference>
<evidence type="ECO:0000259" key="11">
    <source>
        <dbReference type="Pfam" id="PF03033"/>
    </source>
</evidence>
<keyword evidence="9 10" id="KW-0961">Cell wall biogenesis/degradation</keyword>
<evidence type="ECO:0000256" key="5">
    <source>
        <dbReference type="ARBA" id="ARBA00022960"/>
    </source>
</evidence>
<proteinExistence type="inferred from homology"/>
<dbReference type="GO" id="GO:0009252">
    <property type="term" value="P:peptidoglycan biosynthetic process"/>
    <property type="evidence" value="ECO:0007669"/>
    <property type="project" value="UniProtKB-UniRule"/>
</dbReference>
<keyword evidence="3 10" id="KW-0328">Glycosyltransferase</keyword>
<gene>
    <name evidence="10" type="primary">murG</name>
    <name evidence="13" type="ORF">SAMN05421779_103464</name>
</gene>
<keyword evidence="8 10" id="KW-0131">Cell cycle</keyword>
<dbReference type="CDD" id="cd03785">
    <property type="entry name" value="GT28_MurG"/>
    <property type="match status" value="1"/>
</dbReference>
<dbReference type="GO" id="GO:0051301">
    <property type="term" value="P:cell division"/>
    <property type="evidence" value="ECO:0007669"/>
    <property type="project" value="UniProtKB-KW"/>
</dbReference>
<dbReference type="GO" id="GO:0005886">
    <property type="term" value="C:plasma membrane"/>
    <property type="evidence" value="ECO:0007669"/>
    <property type="project" value="UniProtKB-SubCell"/>
</dbReference>
<dbReference type="RefSeq" id="WP_076400166.1">
    <property type="nucleotide sequence ID" value="NZ_FTOA01000003.1"/>
</dbReference>
<comment type="similarity">
    <text evidence="10">Belongs to the glycosyltransferase 28 family. MurG subfamily.</text>
</comment>
<dbReference type="UniPathway" id="UPA00219"/>
<comment type="subcellular location">
    <subcellularLocation>
        <location evidence="10">Cell membrane</location>
        <topology evidence="10">Peripheral membrane protein</topology>
        <orientation evidence="10">Cytoplasmic side</orientation>
    </subcellularLocation>
</comment>
<dbReference type="PANTHER" id="PTHR21015:SF22">
    <property type="entry name" value="GLYCOSYLTRANSFERASE"/>
    <property type="match status" value="1"/>
</dbReference>
<dbReference type="AlphaFoldDB" id="A0A1N7LP43"/>
<feature type="binding site" evidence="10">
    <location>
        <position position="207"/>
    </location>
    <ligand>
        <name>UDP-N-acetyl-alpha-D-glucosamine</name>
        <dbReference type="ChEBI" id="CHEBI:57705"/>
    </ligand>
</feature>
<keyword evidence="2 10" id="KW-0132">Cell division</keyword>
<comment type="function">
    <text evidence="10">Cell wall formation. Catalyzes the transfer of a GlcNAc subunit on undecaprenyl-pyrophosphoryl-MurNAc-pentapeptide (lipid intermediate I) to form undecaprenyl-pyrophosphoryl-MurNAc-(pentapeptide)GlcNAc (lipid intermediate II).</text>
</comment>
<feature type="binding site" evidence="10">
    <location>
        <begin position="22"/>
        <end position="24"/>
    </location>
    <ligand>
        <name>UDP-N-acetyl-alpha-D-glucosamine</name>
        <dbReference type="ChEBI" id="CHEBI:57705"/>
    </ligand>
</feature>
<protein>
    <recommendedName>
        <fullName evidence="10">UDP-N-acetylglucosamine--N-acetylmuramyl-(pentapeptide) pyrophosphoryl-undecaprenol N-acetylglucosamine transferase</fullName>
        <ecNumber evidence="10">2.4.1.227</ecNumber>
    </recommendedName>
    <alternativeName>
        <fullName evidence="10">Undecaprenyl-PP-MurNAc-pentapeptide-UDPGlcNAc GlcNAc transferase</fullName>
    </alternativeName>
</protein>
<feature type="binding site" evidence="10">
    <location>
        <position position="133"/>
    </location>
    <ligand>
        <name>UDP-N-acetyl-alpha-D-glucosamine</name>
        <dbReference type="ChEBI" id="CHEBI:57705"/>
    </ligand>
</feature>
<dbReference type="GO" id="GO:0051991">
    <property type="term" value="F:UDP-N-acetyl-D-glucosamine:N-acetylmuramoyl-L-alanyl-D-glutamyl-meso-2,6-diaminopimelyl-D-alanyl-D-alanine-diphosphoundecaprenol 4-beta-N-acetylglucosaminlytransferase activity"/>
    <property type="evidence" value="ECO:0007669"/>
    <property type="project" value="RHEA"/>
</dbReference>
<evidence type="ECO:0000256" key="6">
    <source>
        <dbReference type="ARBA" id="ARBA00022984"/>
    </source>
</evidence>
<dbReference type="PANTHER" id="PTHR21015">
    <property type="entry name" value="UDP-N-ACETYLGLUCOSAMINE--N-ACETYLMURAMYL-(PENTAPEPTIDE) PYROPHOSPHORYL-UNDECAPRENOL N-ACETYLGLUCOSAMINE TRANSFERASE 1"/>
    <property type="match status" value="1"/>
</dbReference>